<accession>A0AAW9T004</accession>
<evidence type="ECO:0000313" key="2">
    <source>
        <dbReference type="Proteomes" id="UP001223646"/>
    </source>
</evidence>
<protein>
    <submittedName>
        <fullName evidence="1">Uncharacterized protein</fullName>
    </submittedName>
</protein>
<name>A0AAW9T004_CORAY</name>
<dbReference type="EMBL" id="JASOOY020000033">
    <property type="protein sequence ID" value="MEO3717941.1"/>
    <property type="molecule type" value="Genomic_DNA"/>
</dbReference>
<reference evidence="1" key="1">
    <citation type="submission" date="2023-05" db="EMBL/GenBank/DDBJ databases">
        <authorList>
            <person name="Du J."/>
        </authorList>
    </citation>
    <scope>NUCLEOTIDE SEQUENCE</scope>
    <source>
        <strain evidence="1">UMB1064</strain>
    </source>
</reference>
<organism evidence="1 2">
    <name type="scientific">Corynebacterium amycolatum</name>
    <dbReference type="NCBI Taxonomy" id="43765"/>
    <lineage>
        <taxon>Bacteria</taxon>
        <taxon>Bacillati</taxon>
        <taxon>Actinomycetota</taxon>
        <taxon>Actinomycetes</taxon>
        <taxon>Mycobacteriales</taxon>
        <taxon>Corynebacteriaceae</taxon>
        <taxon>Corynebacterium</taxon>
    </lineage>
</organism>
<evidence type="ECO:0000313" key="1">
    <source>
        <dbReference type="EMBL" id="MEO3717941.1"/>
    </source>
</evidence>
<proteinExistence type="predicted"/>
<dbReference type="SUPFAM" id="SSF159888">
    <property type="entry name" value="YdhG-like"/>
    <property type="match status" value="1"/>
</dbReference>
<dbReference type="Proteomes" id="UP001223646">
    <property type="component" value="Unassembled WGS sequence"/>
</dbReference>
<dbReference type="RefSeq" id="WP_284826827.1">
    <property type="nucleotide sequence ID" value="NZ_JASOOY020000033.1"/>
</dbReference>
<comment type="caution">
    <text evidence="1">The sequence shown here is derived from an EMBL/GenBank/DDBJ whole genome shotgun (WGS) entry which is preliminary data.</text>
</comment>
<reference evidence="1" key="2">
    <citation type="submission" date="2024-05" db="EMBL/GenBank/DDBJ databases">
        <authorList>
            <person name="Wolfe A."/>
        </authorList>
    </citation>
    <scope>NUCLEOTIDE SEQUENCE</scope>
    <source>
        <strain evidence="1">UMB1064</strain>
    </source>
</reference>
<dbReference type="AlphaFoldDB" id="A0AAW9T004"/>
<sequence>MMVRFPWPKDGKVESMPLDLLAKMIEFNMEDKCGMTKFWR</sequence>
<gene>
    <name evidence="1" type="ORF">QP460_010125</name>
</gene>